<feature type="compositionally biased region" description="Basic and acidic residues" evidence="4">
    <location>
        <begin position="1519"/>
        <end position="1528"/>
    </location>
</feature>
<feature type="compositionally biased region" description="Polar residues" evidence="4">
    <location>
        <begin position="1932"/>
        <end position="1957"/>
    </location>
</feature>
<feature type="region of interest" description="Disordered" evidence="4">
    <location>
        <begin position="286"/>
        <end position="351"/>
    </location>
</feature>
<feature type="compositionally biased region" description="Basic and acidic residues" evidence="4">
    <location>
        <begin position="1958"/>
        <end position="1984"/>
    </location>
</feature>
<reference evidence="6 7" key="1">
    <citation type="submission" date="2024-01" db="EMBL/GenBank/DDBJ databases">
        <title>The genome of the rayed Mediterranean limpet Patella caerulea (Linnaeus, 1758).</title>
        <authorList>
            <person name="Anh-Thu Weber A."/>
            <person name="Halstead-Nussloch G."/>
        </authorList>
    </citation>
    <scope>NUCLEOTIDE SEQUENCE [LARGE SCALE GENOMIC DNA]</scope>
    <source>
        <strain evidence="6">AATW-2023a</strain>
        <tissue evidence="6">Whole specimen</tissue>
    </source>
</reference>
<feature type="compositionally biased region" description="Polar residues" evidence="4">
    <location>
        <begin position="2087"/>
        <end position="2104"/>
    </location>
</feature>
<feature type="compositionally biased region" description="Low complexity" evidence="4">
    <location>
        <begin position="44"/>
        <end position="58"/>
    </location>
</feature>
<feature type="compositionally biased region" description="Polar residues" evidence="4">
    <location>
        <begin position="798"/>
        <end position="811"/>
    </location>
</feature>
<evidence type="ECO:0000256" key="1">
    <source>
        <dbReference type="ARBA" id="ARBA00004300"/>
    </source>
</evidence>
<proteinExistence type="predicted"/>
<feature type="region of interest" description="Disordered" evidence="4">
    <location>
        <begin position="1932"/>
        <end position="2157"/>
    </location>
</feature>
<feature type="region of interest" description="Disordered" evidence="4">
    <location>
        <begin position="2381"/>
        <end position="2429"/>
    </location>
</feature>
<feature type="compositionally biased region" description="Polar residues" evidence="4">
    <location>
        <begin position="298"/>
        <end position="327"/>
    </location>
</feature>
<feature type="region of interest" description="Disordered" evidence="4">
    <location>
        <begin position="207"/>
        <end position="263"/>
    </location>
</feature>
<feature type="compositionally biased region" description="Low complexity" evidence="4">
    <location>
        <begin position="3009"/>
        <end position="3029"/>
    </location>
</feature>
<feature type="region of interest" description="Disordered" evidence="4">
    <location>
        <begin position="1302"/>
        <end position="1371"/>
    </location>
</feature>
<feature type="compositionally biased region" description="Basic and acidic residues" evidence="4">
    <location>
        <begin position="669"/>
        <end position="682"/>
    </location>
</feature>
<feature type="domain" description="ALMS motif" evidence="5">
    <location>
        <begin position="3213"/>
        <end position="3340"/>
    </location>
</feature>
<feature type="region of interest" description="Disordered" evidence="4">
    <location>
        <begin position="981"/>
        <end position="1008"/>
    </location>
</feature>
<feature type="region of interest" description="Disordered" evidence="4">
    <location>
        <begin position="1862"/>
        <end position="1895"/>
    </location>
</feature>
<feature type="region of interest" description="Disordered" evidence="4">
    <location>
        <begin position="367"/>
        <end position="386"/>
    </location>
</feature>
<feature type="compositionally biased region" description="Polar residues" evidence="4">
    <location>
        <begin position="1132"/>
        <end position="1145"/>
    </location>
</feature>
<keyword evidence="7" id="KW-1185">Reference proteome</keyword>
<feature type="compositionally biased region" description="Basic and acidic residues" evidence="4">
    <location>
        <begin position="2937"/>
        <end position="2964"/>
    </location>
</feature>
<feature type="compositionally biased region" description="Polar residues" evidence="4">
    <location>
        <begin position="869"/>
        <end position="888"/>
    </location>
</feature>
<comment type="subcellular location">
    <subcellularLocation>
        <location evidence="1">Cytoplasm</location>
        <location evidence="1">Cytoskeleton</location>
        <location evidence="1">Microtubule organizing center</location>
        <location evidence="1">Centrosome</location>
    </subcellularLocation>
</comment>
<accession>A0AAN8JN75</accession>
<feature type="region of interest" description="Disordered" evidence="4">
    <location>
        <begin position="1621"/>
        <end position="1669"/>
    </location>
</feature>
<feature type="compositionally biased region" description="Basic and acidic residues" evidence="4">
    <location>
        <begin position="2403"/>
        <end position="2415"/>
    </location>
</feature>
<dbReference type="InterPro" id="IPR029299">
    <property type="entry name" value="ALMS_motif"/>
</dbReference>
<feature type="region of interest" description="Disordered" evidence="4">
    <location>
        <begin position="1104"/>
        <end position="1151"/>
    </location>
</feature>
<feature type="compositionally biased region" description="Polar residues" evidence="4">
    <location>
        <begin position="693"/>
        <end position="715"/>
    </location>
</feature>
<gene>
    <name evidence="6" type="ORF">SNE40_012785</name>
</gene>
<feature type="compositionally biased region" description="Basic and acidic residues" evidence="4">
    <location>
        <begin position="478"/>
        <end position="490"/>
    </location>
</feature>
<feature type="compositionally biased region" description="Basic and acidic residues" evidence="4">
    <location>
        <begin position="1621"/>
        <end position="1634"/>
    </location>
</feature>
<feature type="compositionally biased region" description="Basic and acidic residues" evidence="4">
    <location>
        <begin position="375"/>
        <end position="386"/>
    </location>
</feature>
<feature type="region of interest" description="Disordered" evidence="4">
    <location>
        <begin position="1518"/>
        <end position="1544"/>
    </location>
</feature>
<feature type="compositionally biased region" description="Basic and acidic residues" evidence="4">
    <location>
        <begin position="2112"/>
        <end position="2124"/>
    </location>
</feature>
<feature type="compositionally biased region" description="Low complexity" evidence="4">
    <location>
        <begin position="997"/>
        <end position="1008"/>
    </location>
</feature>
<feature type="region of interest" description="Disordered" evidence="4">
    <location>
        <begin position="2912"/>
        <end position="3076"/>
    </location>
</feature>
<feature type="compositionally biased region" description="Basic and acidic residues" evidence="4">
    <location>
        <begin position="1642"/>
        <end position="1652"/>
    </location>
</feature>
<feature type="compositionally biased region" description="Polar residues" evidence="4">
    <location>
        <begin position="3061"/>
        <end position="3075"/>
    </location>
</feature>
<dbReference type="Pfam" id="PF15309">
    <property type="entry name" value="ALMS_motif"/>
    <property type="match status" value="1"/>
</dbReference>
<feature type="compositionally biased region" description="Polar residues" evidence="4">
    <location>
        <begin position="2346"/>
        <end position="2359"/>
    </location>
</feature>
<feature type="compositionally biased region" description="Basic and acidic residues" evidence="4">
    <location>
        <begin position="2135"/>
        <end position="2144"/>
    </location>
</feature>
<name>A0AAN8JN75_PATCE</name>
<feature type="region of interest" description="Disordered" evidence="4">
    <location>
        <begin position="1164"/>
        <end position="1187"/>
    </location>
</feature>
<evidence type="ECO:0000259" key="5">
    <source>
        <dbReference type="Pfam" id="PF15309"/>
    </source>
</evidence>
<feature type="compositionally biased region" description="Polar residues" evidence="4">
    <location>
        <begin position="70"/>
        <end position="80"/>
    </location>
</feature>
<evidence type="ECO:0000256" key="2">
    <source>
        <dbReference type="ARBA" id="ARBA00022490"/>
    </source>
</evidence>
<evidence type="ECO:0000313" key="6">
    <source>
        <dbReference type="EMBL" id="KAK6177919.1"/>
    </source>
</evidence>
<feature type="compositionally biased region" description="Basic and acidic residues" evidence="4">
    <location>
        <begin position="239"/>
        <end position="259"/>
    </location>
</feature>
<feature type="compositionally biased region" description="Polar residues" evidence="4">
    <location>
        <begin position="776"/>
        <end position="790"/>
    </location>
</feature>
<feature type="compositionally biased region" description="Polar residues" evidence="4">
    <location>
        <begin position="2125"/>
        <end position="2134"/>
    </location>
</feature>
<feature type="region of interest" description="Disordered" evidence="4">
    <location>
        <begin position="776"/>
        <end position="811"/>
    </location>
</feature>
<feature type="region of interest" description="Disordered" evidence="4">
    <location>
        <begin position="468"/>
        <end position="495"/>
    </location>
</feature>
<feature type="compositionally biased region" description="Polar residues" evidence="4">
    <location>
        <begin position="2760"/>
        <end position="2770"/>
    </location>
</feature>
<feature type="compositionally biased region" description="Basic residues" evidence="4">
    <location>
        <begin position="2542"/>
        <end position="2553"/>
    </location>
</feature>
<feature type="region of interest" description="Disordered" evidence="4">
    <location>
        <begin position="2760"/>
        <end position="2797"/>
    </location>
</feature>
<protein>
    <recommendedName>
        <fullName evidence="5">ALMS motif domain-containing protein</fullName>
    </recommendedName>
</protein>
<feature type="region of interest" description="Disordered" evidence="4">
    <location>
        <begin position="2202"/>
        <end position="2234"/>
    </location>
</feature>
<feature type="compositionally biased region" description="Basic and acidic residues" evidence="4">
    <location>
        <begin position="2475"/>
        <end position="2498"/>
    </location>
</feature>
<feature type="compositionally biased region" description="Basic and acidic residues" evidence="4">
    <location>
        <begin position="1165"/>
        <end position="1178"/>
    </location>
</feature>
<evidence type="ECO:0000313" key="7">
    <source>
        <dbReference type="Proteomes" id="UP001347796"/>
    </source>
</evidence>
<sequence length="3345" mass="377349">MSNETTEISRWLELSADPDSDKDDCSLKTFKSKWKSRYGETHNSEVYSSNSSLSQYSLDPDTPQKDRLGYSQTSVDNQSGRLSEYNLSSRKSSCFADELSSFDDRKSSQVCDLTTGTLISERKSKKGSESEQTSLNVNDSRDLCLTFPDLSQYSLGTNECGVLKTGENKFVEKSSAGLIPENKERPATKINDKYSIDVEKLNVNESIVKNKSPQHNKDSKIPNQTSSGGQINQKYCYNSREEKKKSEIRSHEKRKEQITKKSHLSGYQEKLVYEQKLYEQAEQLRLRSRQSTGKEKSNLNSAPKEQGRQRQLSGSRIPRIQTSPNNQRKNKNSPDSKKLESHSKVEIHTTQASKSDIEILFEKVKPRSRKSVKSSIEHKSDIDEQHRKVVLQSDKTIEHNKSSVTDKTVNNKQDKSDLDKLFEAVHFKTRHREDNNSSVNFDKASDKRNKKASLDKFCEKSKNTENIFNSSSTSVKSNKSDSHFDVKSVDKSGLNSEELSAQVQKLDILPVKEKQHSYSNQTEIKKSRQESAKQASCLLETKLAKDHSVCEELQTLEKPQITEQRLLNPITKYFDTSDNSITKNNTQNSEKEFSDDVQDILKFKENSFKVGSLPSFDTFESLSSLERRSIDFSRRSSKDSFVYSDRLSTYSNQGLNVNARLSSASHTSESSESRRRLHKTLEPSKPSIGVENLSIQNHSTSNNKTNSFTEKKSSSISCQPITRVETQTQNLNVPEKSLIVNEQSKCSIPKKVNFDNNTTQFEALEEDKTLDMDSTLVSSLSGNHGDSNTEVETKESPDVSSSVDQTETKNNLNYEEIEQAIMEISSEFISGNLSSGNLVDEDSDSSHLSSDFESRRLKSSVAKYPENASGLSDNDWNPYTTESDSNLTPRLEPQANKITRIAETESEVVKEQHFNGKESDISSFSPQLSSSKFINNENTDDKPTPPVMDTVKEETKSEISNFSPTLTSSRAQTLKRDPVSSYFPASTSHTSSLMKASSTNSTPNNLSNKSSSSIIEFSPLLSSTVLNSTHMQQQANRFNVTLSDVSEATEHNSTSFKELKEVEASTVLSDKPADIVDNAADLVNGHISPNALQLEDDINDKAATVNKDSRSNTPPPAKVTTEVQPEKEVTEENQIPSSGIDSNDGSPCLDGSVHDLIVQKTTTNSEEKLEVDQKKQEKPMIGSSSNTSTIKEILSSETPVDLKSTDQIREDANKLLENSLKSFQNSDFNQQTMSLPGDTTKTNLNTSYSKSMDDLTKEDASQKINGKKCASTDNLDRIRISRTDPNFLADVGEYLATFPYQSSSRDTASKTKPMPSNRTSFGSYTQRSLTHGYSHSSGDRFSNGTTKVSDPGNLSEPDRVEPQTRLSNGTGRFTSVFGQKFVAGAEARDLLESKDSSLGYQENTGSRDKETSYQFGSLQSKVEGILTSTAYLEQMKKDNPLIGRNFAISPQNSPEKQMDYKKIQLDLLQIQKSLTNNKISDLSIKSSFDSGCSFSNQNTMQHPESNTSAETKTNSLVEVPKDPQHSSDAESTDIVPSTTSSTPEKTKKLMWDYAADIGYDDTGLFIGRNSGGSMEQPIFSGNIDLPGSRLNQMRTSIFSINQRRSDSQAFVNCDQVDKNASRRTRYCSEGEETRTSSSSGHVDGDVSDKTESEVTLTEQDIDEPTRDGNEINNVNILQTINQRHSVDNLIEALRSQRQAVEERYRTTGRYFSGQPHPNQSVTQHAPVQTQGLANQVQSILKKDNPSTQADGYLNDVFNQEKDLREKIFKRVFSDSSFSDTSLGLDDSSQSFTMAMDTVRRRLDLSNIPVTDTQQKPPVPRLDLKGKMSALSNVESALTSHSMDYRTPKKHVIQCYPVYGYQKDQQNQPENKYETRPIREGPVVRSDDPSDMWPQSGQVTNVARDFESMGDSNFADKTNVTDSQFTSLRTETSLTTVTSEKSQSDMLSESGAETSISTTDRRSASSPTRERGKSSPDWQFRHPEIPDLGGPVNSRRTAVHSTTDKEDIKERQSPVSPRYTSQDSDSSGIKPKSRFRPYRASSGHPFIESDTASIADSITTVESTHTGSDDAQGPDLPRAVLGSRPDPKQQSGIYSKQTHQMSTLVTEPALSTIEEKSVTDEKSVESTKSSGSDQSIPRKPDDRQQIDSGLYTLSHGGHTINQQLDSGLYTLPHGSRTINQQADSGIHTLPHGTQTLNQQLTSGLYNVPQGGRPVDQQDDSGTYAVSKGGRTTDQHVDSRLYTVSQGGRSTGQQSDSLVYSLPQGGRTMNQQTLPQGNEMEEGVYSSLEGLIYDNEPDGDDVYSSLQDDSRNVDQQLVDENDYLIPQIKHKIDTPSQEQRSVKRNLFESNDQYRQSTNMEPQSPHAYEDVSDFKKTHGAMVQDVRNQRIMGSNPSEYSPGRHQKRESARRSPFDDLYKAPPAQTHLQSQRSNSPYFEDMQFESNGHQFHPARSKLETENGYPGHVSPSGARSPSHVVSRDRGQYRDVDQQRLVEERESRQRGRPLSPIAMDTRNSPVSYIQNEKPDYTGSRLSNGTNDEIIMKPTKRTERRKNSERKRPQYGHDSTSEEEYLRGLDRTPHSLRAQRLRQALEQEIAQTHPQDLPAVWRRFSEIMPSEAESQVNPVQSEVYASLVTHPTKPLISQYFNEREKSRQILEDRLAEEREYRHRQALNRPKKMSPSEDQLNSANFEQINASYAEILEALAAERAKRLHRETKAKSHSRSSQKQKHEKHSKTSKRASQHLAENSETLYAIPEDQSNDTLAATSNSQSQDSRDLSVSDPMSTLKSKIRRQRDKIEKERRRELKRMEKLWKLEQLLKAKKSGLIGNFVLANNMNSISSTSTAASFSESPELLSGESTLTLSAHSGDISEDMSTTVKDSSYEAHRVKLNRSKQKNAEEQYEAALRYLLSSGSSATLTDGEDSPSWLIKEEKKRRKMEKARSPKEKGKEKPVKLKEKGRKIVETRPKNHSSPYRVKDRKQKSPKKPESFEISPVKWDRESTRMSSPHKSSRSASLLHSLARDISPVKSSSKSTRRSRDPSHKHHEESHRARSISPDRHHRSRGVQTSPKMRSRSCSPTYGDLQIISVPVLKKGKHGTRAVFMPRMYSSDMRENIPPKRIKKREKPKPPVSWYIPLTEEKRNMPNPLQERPPETQITDQRRSRGEWGMNNDQLKSPGWTIDARVDRQEKLDRQDKQDRLEQPVDNNMELLPLKPCITLQEALLLNKKDFISQSRERQKRIALASEHRQMQDYLEAERDRIFGDRKRKGRQIEYPSGYKETLYKFPKKKLFTKQEMKAITHRLYRRLPEVKYRELMEKRRQQYKLNRLRAMVFNRKVQNNVLRRAGIIA</sequence>
<feature type="compositionally biased region" description="Basic and acidic residues" evidence="4">
    <location>
        <begin position="332"/>
        <end position="347"/>
    </location>
</feature>
<dbReference type="GO" id="GO:0005813">
    <property type="term" value="C:centrosome"/>
    <property type="evidence" value="ECO:0007669"/>
    <property type="project" value="UniProtKB-SubCell"/>
</dbReference>
<feature type="compositionally biased region" description="Basic residues" evidence="4">
    <location>
        <begin position="2709"/>
        <end position="2739"/>
    </location>
</feature>
<comment type="caution">
    <text evidence="6">The sequence shown here is derived from an EMBL/GenBank/DDBJ whole genome shotgun (WGS) entry which is preliminary data.</text>
</comment>
<feature type="compositionally biased region" description="Polar residues" evidence="4">
    <location>
        <begin position="221"/>
        <end position="236"/>
    </location>
</feature>
<keyword evidence="3" id="KW-0206">Cytoskeleton</keyword>
<feature type="region of interest" description="Disordered" evidence="4">
    <location>
        <begin position="39"/>
        <end position="80"/>
    </location>
</feature>
<evidence type="ECO:0000256" key="4">
    <source>
        <dbReference type="SAM" id="MobiDB-lite"/>
    </source>
</evidence>
<feature type="compositionally biased region" description="Polar residues" evidence="4">
    <location>
        <begin position="2049"/>
        <end position="2065"/>
    </location>
</feature>
<feature type="compositionally biased region" description="Polar residues" evidence="4">
    <location>
        <begin position="2510"/>
        <end position="2519"/>
    </location>
</feature>
<feature type="compositionally biased region" description="Polar residues" evidence="4">
    <location>
        <begin position="983"/>
        <end position="996"/>
    </location>
</feature>
<dbReference type="EMBL" id="JAZGQO010000009">
    <property type="protein sequence ID" value="KAK6177919.1"/>
    <property type="molecule type" value="Genomic_DNA"/>
</dbReference>
<feature type="region of interest" description="Disordered" evidence="4">
    <location>
        <begin position="2452"/>
        <end position="2568"/>
    </location>
</feature>
<feature type="compositionally biased region" description="Polar residues" evidence="4">
    <location>
        <begin position="2012"/>
        <end position="2026"/>
    </location>
</feature>
<feature type="region of interest" description="Disordered" evidence="4">
    <location>
        <begin position="2346"/>
        <end position="2367"/>
    </location>
</feature>
<evidence type="ECO:0000256" key="3">
    <source>
        <dbReference type="ARBA" id="ARBA00023212"/>
    </source>
</evidence>
<feature type="region of interest" description="Disordered" evidence="4">
    <location>
        <begin position="2709"/>
        <end position="2741"/>
    </location>
</feature>
<feature type="region of interest" description="Disordered" evidence="4">
    <location>
        <begin position="660"/>
        <end position="715"/>
    </location>
</feature>
<feature type="compositionally biased region" description="Basic and acidic residues" evidence="4">
    <location>
        <begin position="3033"/>
        <end position="3047"/>
    </location>
</feature>
<feature type="region of interest" description="Disordered" evidence="4">
    <location>
        <begin position="862"/>
        <end position="889"/>
    </location>
</feature>
<dbReference type="Proteomes" id="UP001347796">
    <property type="component" value="Unassembled WGS sequence"/>
</dbReference>
<feature type="region of interest" description="Disordered" evidence="4">
    <location>
        <begin position="3118"/>
        <end position="3178"/>
    </location>
</feature>
<feature type="compositionally biased region" description="Polar residues" evidence="4">
    <location>
        <begin position="1314"/>
        <end position="1348"/>
    </location>
</feature>
<feature type="compositionally biased region" description="Basic and acidic residues" evidence="4">
    <location>
        <begin position="2001"/>
        <end position="2011"/>
    </location>
</feature>
<organism evidence="6 7">
    <name type="scientific">Patella caerulea</name>
    <name type="common">Rayed Mediterranean limpet</name>
    <dbReference type="NCBI Taxonomy" id="87958"/>
    <lineage>
        <taxon>Eukaryota</taxon>
        <taxon>Metazoa</taxon>
        <taxon>Spiralia</taxon>
        <taxon>Lophotrochozoa</taxon>
        <taxon>Mollusca</taxon>
        <taxon>Gastropoda</taxon>
        <taxon>Patellogastropoda</taxon>
        <taxon>Patelloidea</taxon>
        <taxon>Patellidae</taxon>
        <taxon>Patella</taxon>
    </lineage>
</organism>
<keyword evidence="2" id="KW-0963">Cytoplasm</keyword>